<dbReference type="InterPro" id="IPR053136">
    <property type="entry name" value="UTP_pyrophosphatase-like"/>
</dbReference>
<gene>
    <name evidence="2" type="ORF">MJ1_0389</name>
</gene>
<protein>
    <submittedName>
        <fullName evidence="2">Zinc metalloprotease</fullName>
    </submittedName>
</protein>
<dbReference type="PANTHER" id="PTHR30399">
    <property type="entry name" value="UNCHARACTERIZED PROTEIN YGJP"/>
    <property type="match status" value="1"/>
</dbReference>
<keyword evidence="2" id="KW-0378">Hydrolase</keyword>
<proteinExistence type="predicted"/>
<keyword evidence="3" id="KW-1185">Reference proteome</keyword>
<name>A0A915SCN8_9ARCH</name>
<dbReference type="AlphaFoldDB" id="A0A915SCN8"/>
<evidence type="ECO:0000313" key="2">
    <source>
        <dbReference type="EMBL" id="BBL45553.1"/>
    </source>
</evidence>
<dbReference type="GeneID" id="74568336"/>
<keyword evidence="2" id="KW-0482">Metalloprotease</keyword>
<accession>A0A915SCN8</accession>
<keyword evidence="2" id="KW-0645">Protease</keyword>
<dbReference type="KEGG" id="naer:MJ1_0389"/>
<dbReference type="Proteomes" id="UP001055553">
    <property type="component" value="Chromosome"/>
</dbReference>
<evidence type="ECO:0000259" key="1">
    <source>
        <dbReference type="Pfam" id="PF01863"/>
    </source>
</evidence>
<dbReference type="Gene3D" id="3.30.2010.10">
    <property type="entry name" value="Metalloproteases ('zincins'), catalytic domain"/>
    <property type="match status" value="1"/>
</dbReference>
<feature type="domain" description="YgjP-like metallopeptidase" evidence="1">
    <location>
        <begin position="50"/>
        <end position="153"/>
    </location>
</feature>
<evidence type="ECO:0000313" key="3">
    <source>
        <dbReference type="Proteomes" id="UP001055553"/>
    </source>
</evidence>
<dbReference type="CDD" id="cd07344">
    <property type="entry name" value="M48_yhfN_like"/>
    <property type="match status" value="1"/>
</dbReference>
<reference evidence="3" key="1">
    <citation type="journal article" date="2022" name="Int. J. Syst. Evol. Microbiol.">
        <title>Nanobdella aerobiophila gen. nov., sp. nov., a thermoacidophilic, obligate ectosymbiotic archaeon, and proposal of Nanobdellaceae fam. nov., Nanobdellales ord. nov. and Nanobdellia class. nov.</title>
        <authorList>
            <person name="Kato S."/>
            <person name="Ogasawara A."/>
            <person name="Itoh T."/>
            <person name="Sakai H.D."/>
            <person name="Shimizu M."/>
            <person name="Yuki M."/>
            <person name="Kaneko M."/>
            <person name="Takashina T."/>
            <person name="Ohkuma M."/>
        </authorList>
    </citation>
    <scope>NUCLEOTIDE SEQUENCE [LARGE SCALE GENOMIC DNA]</scope>
    <source>
        <strain evidence="3">MJ1</strain>
    </source>
</reference>
<dbReference type="RefSeq" id="WP_258392872.1">
    <property type="nucleotide sequence ID" value="NZ_AP019769.1"/>
</dbReference>
<dbReference type="PANTHER" id="PTHR30399:SF1">
    <property type="entry name" value="UTP PYROPHOSPHATASE"/>
    <property type="match status" value="1"/>
</dbReference>
<dbReference type="SUPFAM" id="SSF55486">
    <property type="entry name" value="Metalloproteases ('zincins'), catalytic domain"/>
    <property type="match status" value="1"/>
</dbReference>
<dbReference type="Pfam" id="PF01863">
    <property type="entry name" value="YgjP-like"/>
    <property type="match status" value="1"/>
</dbReference>
<organism evidence="2 3">
    <name type="scientific">Nanobdella aerobiophila</name>
    <dbReference type="NCBI Taxonomy" id="2586965"/>
    <lineage>
        <taxon>Archaea</taxon>
        <taxon>Nanobdellota</taxon>
        <taxon>Nanobdellia</taxon>
        <taxon>Nanobdellales</taxon>
        <taxon>Nanobdellaceae</taxon>
        <taxon>Nanobdella</taxon>
    </lineage>
</organism>
<dbReference type="InterPro" id="IPR002725">
    <property type="entry name" value="YgjP-like_metallopeptidase"/>
</dbReference>
<dbReference type="EMBL" id="AP019769">
    <property type="protein sequence ID" value="BBL45553.1"/>
    <property type="molecule type" value="Genomic_DNA"/>
</dbReference>
<dbReference type="GO" id="GO:0008237">
    <property type="term" value="F:metallopeptidase activity"/>
    <property type="evidence" value="ECO:0007669"/>
    <property type="project" value="UniProtKB-KW"/>
</dbReference>
<sequence length="172" mass="21286">MNKSIRNILYLVNKYNKNHSKKFIYKGMFFDLKHSNKNKIDTGYIYIKNYKSFKKYLKDILKKDIIYKLNYWSKIMNLEYSKVYIRSSKYVWGSCSSKRNLNFSIRLISIPDNILDYIIIHELSHLLYFNHNKKFWNHVSKYYPNYKRARDILIIYQFLIFKNKIWNNIFRI</sequence>